<proteinExistence type="inferred from homology"/>
<feature type="transmembrane region" description="Helical" evidence="6">
    <location>
        <begin position="226"/>
        <end position="245"/>
    </location>
</feature>
<feature type="transmembrane region" description="Helical" evidence="6">
    <location>
        <begin position="102"/>
        <end position="125"/>
    </location>
</feature>
<feature type="transmembrane region" description="Helical" evidence="6">
    <location>
        <begin position="193"/>
        <end position="214"/>
    </location>
</feature>
<dbReference type="Proteomes" id="UP000243459">
    <property type="component" value="Chromosome 7"/>
</dbReference>
<name>A0A5P1EDD6_ASPOF</name>
<dbReference type="CDD" id="cd17417">
    <property type="entry name" value="MFS_NPF5"/>
    <property type="match status" value="1"/>
</dbReference>
<dbReference type="OrthoDB" id="8904098at2759"/>
<dbReference type="InterPro" id="IPR044739">
    <property type="entry name" value="NRT1/PTR"/>
</dbReference>
<evidence type="ECO:0000256" key="5">
    <source>
        <dbReference type="ARBA" id="ARBA00023136"/>
    </source>
</evidence>
<gene>
    <name evidence="7" type="ORF">A4U43_C07F20140</name>
</gene>
<evidence type="ECO:0000256" key="4">
    <source>
        <dbReference type="ARBA" id="ARBA00022989"/>
    </source>
</evidence>
<keyword evidence="8" id="KW-1185">Reference proteome</keyword>
<protein>
    <recommendedName>
        <fullName evidence="9">Major facilitator superfamily (MFS) profile domain-containing protein</fullName>
    </recommendedName>
</protein>
<dbReference type="GO" id="GO:0071916">
    <property type="term" value="F:dipeptide transmembrane transporter activity"/>
    <property type="evidence" value="ECO:0007669"/>
    <property type="project" value="InterPro"/>
</dbReference>
<dbReference type="GO" id="GO:0016020">
    <property type="term" value="C:membrane"/>
    <property type="evidence" value="ECO:0007669"/>
    <property type="project" value="UniProtKB-SubCell"/>
</dbReference>
<dbReference type="InterPro" id="IPR000109">
    <property type="entry name" value="POT_fam"/>
</dbReference>
<dbReference type="Gramene" id="ONK63906">
    <property type="protein sequence ID" value="ONK63906"/>
    <property type="gene ID" value="A4U43_C07F20140"/>
</dbReference>
<feature type="transmembrane region" description="Helical" evidence="6">
    <location>
        <begin position="525"/>
        <end position="544"/>
    </location>
</feature>
<comment type="subcellular location">
    <subcellularLocation>
        <location evidence="1">Membrane</location>
        <topology evidence="1">Multi-pass membrane protein</topology>
    </subcellularLocation>
</comment>
<evidence type="ECO:0008006" key="9">
    <source>
        <dbReference type="Google" id="ProtNLM"/>
    </source>
</evidence>
<dbReference type="SUPFAM" id="SSF103473">
    <property type="entry name" value="MFS general substrate transporter"/>
    <property type="match status" value="1"/>
</dbReference>
<feature type="transmembrane region" description="Helical" evidence="6">
    <location>
        <begin position="338"/>
        <end position="357"/>
    </location>
</feature>
<dbReference type="GO" id="GO:0042937">
    <property type="term" value="F:tripeptide transmembrane transporter activity"/>
    <property type="evidence" value="ECO:0007669"/>
    <property type="project" value="InterPro"/>
</dbReference>
<reference evidence="8" key="1">
    <citation type="journal article" date="2017" name="Nat. Commun.">
        <title>The asparagus genome sheds light on the origin and evolution of a young Y chromosome.</title>
        <authorList>
            <person name="Harkess A."/>
            <person name="Zhou J."/>
            <person name="Xu C."/>
            <person name="Bowers J.E."/>
            <person name="Van der Hulst R."/>
            <person name="Ayyampalayam S."/>
            <person name="Mercati F."/>
            <person name="Riccardi P."/>
            <person name="McKain M.R."/>
            <person name="Kakrana A."/>
            <person name="Tang H."/>
            <person name="Ray J."/>
            <person name="Groenendijk J."/>
            <person name="Arikit S."/>
            <person name="Mathioni S.M."/>
            <person name="Nakano M."/>
            <person name="Shan H."/>
            <person name="Telgmann-Rauber A."/>
            <person name="Kanno A."/>
            <person name="Yue Z."/>
            <person name="Chen H."/>
            <person name="Li W."/>
            <person name="Chen Y."/>
            <person name="Xu X."/>
            <person name="Zhang Y."/>
            <person name="Luo S."/>
            <person name="Chen H."/>
            <person name="Gao J."/>
            <person name="Mao Z."/>
            <person name="Pires J.C."/>
            <person name="Luo M."/>
            <person name="Kudrna D."/>
            <person name="Wing R.A."/>
            <person name="Meyers B.C."/>
            <person name="Yi K."/>
            <person name="Kong H."/>
            <person name="Lavrijsen P."/>
            <person name="Sunseri F."/>
            <person name="Falavigna A."/>
            <person name="Ye Y."/>
            <person name="Leebens-Mack J.H."/>
            <person name="Chen G."/>
        </authorList>
    </citation>
    <scope>NUCLEOTIDE SEQUENCE [LARGE SCALE GENOMIC DNA]</scope>
    <source>
        <strain evidence="8">cv. DH0086</strain>
    </source>
</reference>
<keyword evidence="5 6" id="KW-0472">Membrane</keyword>
<organism evidence="7 8">
    <name type="scientific">Asparagus officinalis</name>
    <name type="common">Garden asparagus</name>
    <dbReference type="NCBI Taxonomy" id="4686"/>
    <lineage>
        <taxon>Eukaryota</taxon>
        <taxon>Viridiplantae</taxon>
        <taxon>Streptophyta</taxon>
        <taxon>Embryophyta</taxon>
        <taxon>Tracheophyta</taxon>
        <taxon>Spermatophyta</taxon>
        <taxon>Magnoliopsida</taxon>
        <taxon>Liliopsida</taxon>
        <taxon>Asparagales</taxon>
        <taxon>Asparagaceae</taxon>
        <taxon>Asparagoideae</taxon>
        <taxon>Asparagus</taxon>
    </lineage>
</organism>
<feature type="transmembrane region" description="Helical" evidence="6">
    <location>
        <begin position="401"/>
        <end position="418"/>
    </location>
</feature>
<dbReference type="EMBL" id="CM007387">
    <property type="protein sequence ID" value="ONK63906.1"/>
    <property type="molecule type" value="Genomic_DNA"/>
</dbReference>
<keyword evidence="4 6" id="KW-1133">Transmembrane helix</keyword>
<evidence type="ECO:0000256" key="6">
    <source>
        <dbReference type="SAM" id="Phobius"/>
    </source>
</evidence>
<sequence>MTENFSEEKQREYTRDGSVDLKGNPILRSKKGGWTACYFVVVYEIFERMAYYGITSNLVLYLTRKLHQGTVASANNVTNWVGTGFLTPILGAYIADAHLGRYWTFVISSAIYLLGMCLLTATVSIPSLRPPPCNQNNLANCKPASKLQVGVFFAALYTLALATGGTKPNISTIGADQFDEFDKKERSHKISFFNWWNFSIFLGTLFANVILVYVQDNVGWSLGYGLPTIGLAISLVVFFAGTPFYRHKLPQGSPFTKMARVLLAALRKWRVSLPEDSAELYELDIEEYAQRGKFRIHSTNSLRFLNKAAIKAGRNSPWMLCTVTQVEETKQMLKMIPILIAMFIPAAMIAQVNTLFVKQGTTLNRHTLAMLISIVVYDRYLTKIMRSWTKNPRGISLLQRIGVGLSLHIVIMLVASIVERRRLRFARDHGVFQSGETVPLTIFTLLPQYALMGVSDAFLIVGKSEFFYDQAPESMKSLGTSYSLVTYGIGNFLSSVLLGGISKFTKRGGRHGWILDNLNASHLDYYYALLSALSVFNLVFFVFVSKLYVYKAELYESNEEPMKDIGKGYDEESEI</sequence>
<feature type="transmembrane region" description="Helical" evidence="6">
    <location>
        <begin position="145"/>
        <end position="162"/>
    </location>
</feature>
<dbReference type="AlphaFoldDB" id="A0A5P1EDD6"/>
<dbReference type="OMA" id="DHTQLHE"/>
<accession>A0A5P1EDD6</accession>
<keyword evidence="3 6" id="KW-0812">Transmembrane</keyword>
<dbReference type="Pfam" id="PF00854">
    <property type="entry name" value="PTR2"/>
    <property type="match status" value="1"/>
</dbReference>
<feature type="transmembrane region" description="Helical" evidence="6">
    <location>
        <begin position="438"/>
        <end position="461"/>
    </location>
</feature>
<evidence type="ECO:0000313" key="7">
    <source>
        <dbReference type="EMBL" id="ONK63906.1"/>
    </source>
</evidence>
<evidence type="ECO:0000256" key="3">
    <source>
        <dbReference type="ARBA" id="ARBA00022692"/>
    </source>
</evidence>
<dbReference type="InterPro" id="IPR036259">
    <property type="entry name" value="MFS_trans_sf"/>
</dbReference>
<evidence type="ECO:0000313" key="8">
    <source>
        <dbReference type="Proteomes" id="UP000243459"/>
    </source>
</evidence>
<dbReference type="Gene3D" id="1.20.1250.20">
    <property type="entry name" value="MFS general substrate transporter like domains"/>
    <property type="match status" value="1"/>
</dbReference>
<comment type="similarity">
    <text evidence="2">Belongs to the major facilitator superfamily. Proton-dependent oligopeptide transporter (POT/PTR) (TC 2.A.17) family.</text>
</comment>
<evidence type="ECO:0000256" key="2">
    <source>
        <dbReference type="ARBA" id="ARBA00005982"/>
    </source>
</evidence>
<evidence type="ECO:0000256" key="1">
    <source>
        <dbReference type="ARBA" id="ARBA00004141"/>
    </source>
</evidence>
<feature type="transmembrane region" description="Helical" evidence="6">
    <location>
        <begin position="482"/>
        <end position="505"/>
    </location>
</feature>
<dbReference type="PANTHER" id="PTHR11654">
    <property type="entry name" value="OLIGOPEPTIDE TRANSPORTER-RELATED"/>
    <property type="match status" value="1"/>
</dbReference>